<dbReference type="GO" id="GO:0016746">
    <property type="term" value="F:acyltransferase activity"/>
    <property type="evidence" value="ECO:0007669"/>
    <property type="project" value="UniProtKB-KW"/>
</dbReference>
<sequence length="295" mass="31950">DSHRHDVRRGRRPPRPGAGVRAGRRRACGARPRHRTQPRGLAAHAGPPRGRSPGDQPGPAGFRADPQDEGPLGAGGVRARGRRAPRRARREAPRARHGQLAGRRGRDDARRQPPRPRRQPAARQQRRVRSRGQRLAAADGVRRAVLAPRGRPAVPAPGPRHRDPVDAGRLLRPLAPDRRDGPACRGAQPAAGLPGDVHGHGRPPGTSGGRHLPVVAPRPARPAGDGRRPHDGRLGRRGQRPACQALPCRRQRLAERRQPPLPGHRPHAAARTGGGVRGARGGVRRRSRTPRDHRV</sequence>
<feature type="compositionally biased region" description="Basic residues" evidence="1">
    <location>
        <begin position="79"/>
        <end position="89"/>
    </location>
</feature>
<feature type="non-terminal residue" evidence="2">
    <location>
        <position position="295"/>
    </location>
</feature>
<feature type="compositionally biased region" description="Basic residues" evidence="1">
    <location>
        <begin position="22"/>
        <end position="37"/>
    </location>
</feature>
<gene>
    <name evidence="2" type="ORF">AVDCRST_MAG47-2630</name>
</gene>
<feature type="non-terminal residue" evidence="2">
    <location>
        <position position="1"/>
    </location>
</feature>
<evidence type="ECO:0000313" key="2">
    <source>
        <dbReference type="EMBL" id="CAA9387926.1"/>
    </source>
</evidence>
<dbReference type="GO" id="GO:0016787">
    <property type="term" value="F:hydrolase activity"/>
    <property type="evidence" value="ECO:0007669"/>
    <property type="project" value="UniProtKB-KW"/>
</dbReference>
<feature type="compositionally biased region" description="Basic and acidic residues" evidence="1">
    <location>
        <begin position="224"/>
        <end position="234"/>
    </location>
</feature>
<dbReference type="EMBL" id="CADCUK010000170">
    <property type="protein sequence ID" value="CAA9387926.1"/>
    <property type="molecule type" value="Genomic_DNA"/>
</dbReference>
<feature type="compositionally biased region" description="Gly residues" evidence="1">
    <location>
        <begin position="272"/>
        <end position="281"/>
    </location>
</feature>
<feature type="region of interest" description="Disordered" evidence="1">
    <location>
        <begin position="1"/>
        <end position="295"/>
    </location>
</feature>
<keyword evidence="2" id="KW-0012">Acyltransferase</keyword>
<dbReference type="AlphaFoldDB" id="A0A6J4NHG9"/>
<feature type="compositionally biased region" description="Basic residues" evidence="1">
    <location>
        <begin position="112"/>
        <end position="132"/>
    </location>
</feature>
<organism evidence="2">
    <name type="scientific">uncultured Nocardioidaceae bacterium</name>
    <dbReference type="NCBI Taxonomy" id="253824"/>
    <lineage>
        <taxon>Bacteria</taxon>
        <taxon>Bacillati</taxon>
        <taxon>Actinomycetota</taxon>
        <taxon>Actinomycetes</taxon>
        <taxon>Propionibacteriales</taxon>
        <taxon>Nocardioidaceae</taxon>
        <taxon>environmental samples</taxon>
    </lineage>
</organism>
<name>A0A6J4NHG9_9ACTN</name>
<feature type="compositionally biased region" description="Low complexity" evidence="1">
    <location>
        <begin position="213"/>
        <end position="223"/>
    </location>
</feature>
<evidence type="ECO:0000256" key="1">
    <source>
        <dbReference type="SAM" id="MobiDB-lite"/>
    </source>
</evidence>
<proteinExistence type="predicted"/>
<accession>A0A6J4NHG9</accession>
<feature type="compositionally biased region" description="Low complexity" evidence="1">
    <location>
        <begin position="133"/>
        <end position="153"/>
    </location>
</feature>
<keyword evidence="2" id="KW-0378">Hydrolase</keyword>
<feature type="compositionally biased region" description="Basic residues" evidence="1">
    <location>
        <begin position="1"/>
        <end position="14"/>
    </location>
</feature>
<protein>
    <submittedName>
        <fullName evidence="2">Putative hydrolase/acyltransferase</fullName>
    </submittedName>
</protein>
<reference evidence="2" key="1">
    <citation type="submission" date="2020-02" db="EMBL/GenBank/DDBJ databases">
        <authorList>
            <person name="Meier V. D."/>
        </authorList>
    </citation>
    <scope>NUCLEOTIDE SEQUENCE</scope>
    <source>
        <strain evidence="2">AVDCRST_MAG47</strain>
    </source>
</reference>
<keyword evidence="2" id="KW-0808">Transferase</keyword>